<organism evidence="3">
    <name type="scientific">Melampsora larici-populina (strain 98AG31 / pathotype 3-4-7)</name>
    <name type="common">Poplar leaf rust fungus</name>
    <dbReference type="NCBI Taxonomy" id="747676"/>
    <lineage>
        <taxon>Eukaryota</taxon>
        <taxon>Fungi</taxon>
        <taxon>Dikarya</taxon>
        <taxon>Basidiomycota</taxon>
        <taxon>Pucciniomycotina</taxon>
        <taxon>Pucciniomycetes</taxon>
        <taxon>Pucciniales</taxon>
        <taxon>Melampsoraceae</taxon>
        <taxon>Melampsora</taxon>
    </lineage>
</organism>
<keyword evidence="3" id="KW-1185">Reference proteome</keyword>
<dbReference type="InParanoid" id="F4RVS2"/>
<protein>
    <submittedName>
        <fullName evidence="2">Uncharacterized protein</fullName>
    </submittedName>
</protein>
<dbReference type="Proteomes" id="UP000001072">
    <property type="component" value="Unassembled WGS sequence"/>
</dbReference>
<evidence type="ECO:0000256" key="1">
    <source>
        <dbReference type="SAM" id="MobiDB-lite"/>
    </source>
</evidence>
<evidence type="ECO:0000313" key="3">
    <source>
        <dbReference type="Proteomes" id="UP000001072"/>
    </source>
</evidence>
<gene>
    <name evidence="2" type="ORF">MELLADRAFT_90124</name>
</gene>
<dbReference type="GeneID" id="18935457"/>
<dbReference type="HOGENOM" id="CLU_1299963_0_0_1"/>
<sequence length="212" mass="23561">MPKDKNSDHSFVLFAHLAKSLALFESDEQVHPTCELAFMQDARHPATVENTFLEHWTLIGQDSDGWNVRFGPVRCGKSRASGLGYKMRALTQAALQLLQESLGDQGINKPMNPNTCSYAEADYGSDDTSTVASTVVLTEAQILQEMSETKSSRTSPRRSPRLINRRSTMAEKPYIRMPRVTPTARAVNKTPSKAKAPRKKRLTPKRGKGADQ</sequence>
<dbReference type="VEuPathDB" id="FungiDB:MELLADRAFT_90124"/>
<feature type="region of interest" description="Disordered" evidence="1">
    <location>
        <begin position="144"/>
        <end position="212"/>
    </location>
</feature>
<accession>F4RVS2</accession>
<evidence type="ECO:0000313" key="2">
    <source>
        <dbReference type="EMBL" id="EGG03535.1"/>
    </source>
</evidence>
<dbReference type="AlphaFoldDB" id="F4RVS2"/>
<dbReference type="EMBL" id="GL883124">
    <property type="protein sequence ID" value="EGG03535.1"/>
    <property type="molecule type" value="Genomic_DNA"/>
</dbReference>
<feature type="compositionally biased region" description="Basic residues" evidence="1">
    <location>
        <begin position="195"/>
        <end position="212"/>
    </location>
</feature>
<feature type="compositionally biased region" description="Basic residues" evidence="1">
    <location>
        <begin position="155"/>
        <end position="164"/>
    </location>
</feature>
<dbReference type="KEGG" id="mlr:MELLADRAFT_90124"/>
<dbReference type="RefSeq" id="XP_007413329.1">
    <property type="nucleotide sequence ID" value="XM_007413267.1"/>
</dbReference>
<proteinExistence type="predicted"/>
<reference evidence="3" key="1">
    <citation type="journal article" date="2011" name="Proc. Natl. Acad. Sci. U.S.A.">
        <title>Obligate biotrophy features unraveled by the genomic analysis of rust fungi.</title>
        <authorList>
            <person name="Duplessis S."/>
            <person name="Cuomo C.A."/>
            <person name="Lin Y.-C."/>
            <person name="Aerts A."/>
            <person name="Tisserant E."/>
            <person name="Veneault-Fourrey C."/>
            <person name="Joly D.L."/>
            <person name="Hacquard S."/>
            <person name="Amselem J."/>
            <person name="Cantarel B.L."/>
            <person name="Chiu R."/>
            <person name="Coutinho P.M."/>
            <person name="Feau N."/>
            <person name="Field M."/>
            <person name="Frey P."/>
            <person name="Gelhaye E."/>
            <person name="Goldberg J."/>
            <person name="Grabherr M.G."/>
            <person name="Kodira C.D."/>
            <person name="Kohler A."/>
            <person name="Kuees U."/>
            <person name="Lindquist E.A."/>
            <person name="Lucas S.M."/>
            <person name="Mago R."/>
            <person name="Mauceli E."/>
            <person name="Morin E."/>
            <person name="Murat C."/>
            <person name="Pangilinan J.L."/>
            <person name="Park R."/>
            <person name="Pearson M."/>
            <person name="Quesneville H."/>
            <person name="Rouhier N."/>
            <person name="Sakthikumar S."/>
            <person name="Salamov A.A."/>
            <person name="Schmutz J."/>
            <person name="Selles B."/>
            <person name="Shapiro H."/>
            <person name="Tanguay P."/>
            <person name="Tuskan G.A."/>
            <person name="Henrissat B."/>
            <person name="Van de Peer Y."/>
            <person name="Rouze P."/>
            <person name="Ellis J.G."/>
            <person name="Dodds P.N."/>
            <person name="Schein J.E."/>
            <person name="Zhong S."/>
            <person name="Hamelin R.C."/>
            <person name="Grigoriev I.V."/>
            <person name="Szabo L.J."/>
            <person name="Martin F."/>
        </authorList>
    </citation>
    <scope>NUCLEOTIDE SEQUENCE [LARGE SCALE GENOMIC DNA]</scope>
    <source>
        <strain evidence="3">98AG31 / pathotype 3-4-7</strain>
    </source>
</reference>
<name>F4RVS2_MELLP</name>